<gene>
    <name evidence="1" type="ORF">C5Y83_23955</name>
</gene>
<dbReference type="RefSeq" id="WP_105332326.1">
    <property type="nucleotide sequence ID" value="NZ_PUHY01000014.1"/>
</dbReference>
<evidence type="ECO:0000313" key="2">
    <source>
        <dbReference type="Proteomes" id="UP000238322"/>
    </source>
</evidence>
<comment type="caution">
    <text evidence="1">The sequence shown here is derived from an EMBL/GenBank/DDBJ whole genome shotgun (WGS) entry which is preliminary data.</text>
</comment>
<reference evidence="1 2" key="1">
    <citation type="submission" date="2018-02" db="EMBL/GenBank/DDBJ databases">
        <title>Comparative genomes isolates from brazilian mangrove.</title>
        <authorList>
            <person name="Araujo J.E."/>
            <person name="Taketani R.G."/>
            <person name="Silva M.C.P."/>
            <person name="Loureco M.V."/>
            <person name="Andreote F.D."/>
        </authorList>
    </citation>
    <scope>NUCLEOTIDE SEQUENCE [LARGE SCALE GENOMIC DNA]</scope>
    <source>
        <strain evidence="1 2">Hex-1 MGV</strain>
    </source>
</reference>
<proteinExistence type="predicted"/>
<protein>
    <submittedName>
        <fullName evidence="1">Uncharacterized protein</fullName>
    </submittedName>
</protein>
<name>A0A2S8FE22_9BACT</name>
<organism evidence="1 2">
    <name type="scientific">Blastopirellula marina</name>
    <dbReference type="NCBI Taxonomy" id="124"/>
    <lineage>
        <taxon>Bacteria</taxon>
        <taxon>Pseudomonadati</taxon>
        <taxon>Planctomycetota</taxon>
        <taxon>Planctomycetia</taxon>
        <taxon>Pirellulales</taxon>
        <taxon>Pirellulaceae</taxon>
        <taxon>Blastopirellula</taxon>
    </lineage>
</organism>
<dbReference type="OrthoDB" id="248449at2"/>
<accession>A0A2S8FE22</accession>
<evidence type="ECO:0000313" key="1">
    <source>
        <dbReference type="EMBL" id="PQO30421.1"/>
    </source>
</evidence>
<dbReference type="Proteomes" id="UP000238322">
    <property type="component" value="Unassembled WGS sequence"/>
</dbReference>
<sequence length="300" mass="34691">MIDSLPKKYQRDIEVLVDSYGAGQSLHDYFSAKQEMYFPELLGVHRMRDVDWTEDQHIAHATQSLMRGYPLLERGYGKRILDDNPEELARSASTFGRLSYWWGTRDECDDFLSGANDMLRILASGDIPLFQHYTSVTPAHAQRGPRAERLLHAGITAVISRDRERLAAAIAEYASWSKPKKHIVCLYATLQGIYDADPTQVAKGLNSFIDTSRKISQLYDLFKYICLEPHGLYELCRWYAPELVAEFDPNRGLPWDKGLYQWVRSNEGNQPFYDVTSLSPTLQEWLENIPFRDELQHHWV</sequence>
<dbReference type="AlphaFoldDB" id="A0A2S8FE22"/>
<dbReference type="EMBL" id="PUHY01000014">
    <property type="protein sequence ID" value="PQO30421.1"/>
    <property type="molecule type" value="Genomic_DNA"/>
</dbReference>